<dbReference type="HOGENOM" id="CLU_028723_1_0_10"/>
<dbReference type="PANTHER" id="PTHR43390:SF1">
    <property type="entry name" value="CHLOROPLAST PROCESSING PEPTIDASE"/>
    <property type="match status" value="1"/>
</dbReference>
<dbReference type="Pfam" id="PF10502">
    <property type="entry name" value="Peptidase_S26"/>
    <property type="match status" value="1"/>
</dbReference>
<evidence type="ECO:0000256" key="3">
    <source>
        <dbReference type="RuleBase" id="RU362042"/>
    </source>
</evidence>
<dbReference type="Proteomes" id="UP000007486">
    <property type="component" value="Chromosome"/>
</dbReference>
<dbReference type="InterPro" id="IPR019533">
    <property type="entry name" value="Peptidase_S26"/>
</dbReference>
<dbReference type="InterPro" id="IPR036286">
    <property type="entry name" value="LexA/Signal_pep-like_sf"/>
</dbReference>
<accession>F0R6J9</accession>
<reference evidence="5 6" key="1">
    <citation type="journal article" date="2011" name="Stand. Genomic Sci.">
        <title>Complete genome sequence of Bacteroides salanitronis type strain (BL78).</title>
        <authorList>
            <person name="Gronow S."/>
            <person name="Held B."/>
            <person name="Lucas S."/>
            <person name="Lapidus A."/>
            <person name="Del Rio T.G."/>
            <person name="Nolan M."/>
            <person name="Tice H."/>
            <person name="Deshpande S."/>
            <person name="Cheng J.F."/>
            <person name="Pitluck S."/>
            <person name="Liolios K."/>
            <person name="Pagani I."/>
            <person name="Ivanova N."/>
            <person name="Mavromatis K."/>
            <person name="Pati A."/>
            <person name="Tapia R."/>
            <person name="Han C."/>
            <person name="Goodwin L."/>
            <person name="Chen A."/>
            <person name="Palaniappan K."/>
            <person name="Land M."/>
            <person name="Hauser L."/>
            <person name="Chang Y.J."/>
            <person name="Jeffries C.D."/>
            <person name="Brambilla E.M."/>
            <person name="Rohde M."/>
            <person name="Goker M."/>
            <person name="Detter J.C."/>
            <person name="Woyke T."/>
            <person name="Bristow J."/>
            <person name="Markowitz V."/>
            <person name="Hugenholtz P."/>
            <person name="Kyrpides N.C."/>
            <person name="Klenk H.P."/>
            <person name="Eisen J.A."/>
        </authorList>
    </citation>
    <scope>NUCLEOTIDE SEQUENCE [LARGE SCALE GENOMIC DNA]</scope>
    <source>
        <strain evidence="5 6">DSM 18170</strain>
    </source>
</reference>
<evidence type="ECO:0000259" key="4">
    <source>
        <dbReference type="Pfam" id="PF10502"/>
    </source>
</evidence>
<dbReference type="EMBL" id="CP002530">
    <property type="protein sequence ID" value="ADY36887.1"/>
    <property type="molecule type" value="Genomic_DNA"/>
</dbReference>
<dbReference type="EC" id="3.4.21.89" evidence="3"/>
<comment type="subcellular location">
    <subcellularLocation>
        <location evidence="3">Membrane</location>
        <topology evidence="3">Single-pass type II membrane protein</topology>
    </subcellularLocation>
</comment>
<keyword evidence="3" id="KW-0645">Protease</keyword>
<dbReference type="GO" id="GO:0016020">
    <property type="term" value="C:membrane"/>
    <property type="evidence" value="ECO:0007669"/>
    <property type="project" value="UniProtKB-SubCell"/>
</dbReference>
<keyword evidence="3" id="KW-0378">Hydrolase</keyword>
<dbReference type="Gene3D" id="2.10.109.10">
    <property type="entry name" value="Umud Fragment, subunit A"/>
    <property type="match status" value="2"/>
</dbReference>
<protein>
    <recommendedName>
        <fullName evidence="2 3">Signal peptidase I</fullName>
        <ecNumber evidence="3">3.4.21.89</ecNumber>
    </recommendedName>
</protein>
<feature type="domain" description="Peptidase S26" evidence="4">
    <location>
        <begin position="13"/>
        <end position="124"/>
    </location>
</feature>
<evidence type="ECO:0000256" key="2">
    <source>
        <dbReference type="ARBA" id="ARBA00019232"/>
    </source>
</evidence>
<evidence type="ECO:0000313" key="6">
    <source>
        <dbReference type="Proteomes" id="UP000007486"/>
    </source>
</evidence>
<evidence type="ECO:0000256" key="1">
    <source>
        <dbReference type="ARBA" id="ARBA00009370"/>
    </source>
</evidence>
<dbReference type="GO" id="GO:0009003">
    <property type="term" value="F:signal peptidase activity"/>
    <property type="evidence" value="ECO:0007669"/>
    <property type="project" value="UniProtKB-EC"/>
</dbReference>
<dbReference type="CDD" id="cd06530">
    <property type="entry name" value="S26_SPase_I"/>
    <property type="match status" value="1"/>
</dbReference>
<evidence type="ECO:0000313" key="5">
    <source>
        <dbReference type="EMBL" id="ADY36887.1"/>
    </source>
</evidence>
<name>F0R6J9_PHOSB</name>
<comment type="catalytic activity">
    <reaction evidence="3">
        <text>Cleavage of hydrophobic, N-terminal signal or leader sequences from secreted and periplasmic proteins.</text>
        <dbReference type="EC" id="3.4.21.89"/>
    </reaction>
</comment>
<dbReference type="GO" id="GO:0004252">
    <property type="term" value="F:serine-type endopeptidase activity"/>
    <property type="evidence" value="ECO:0007669"/>
    <property type="project" value="InterPro"/>
</dbReference>
<dbReference type="eggNOG" id="COG0681">
    <property type="taxonomic scope" value="Bacteria"/>
</dbReference>
<dbReference type="PANTHER" id="PTHR43390">
    <property type="entry name" value="SIGNAL PEPTIDASE I"/>
    <property type="match status" value="1"/>
</dbReference>
<dbReference type="KEGG" id="bsa:Bacsa_2339"/>
<keyword evidence="6" id="KW-1185">Reference proteome</keyword>
<dbReference type="NCBIfam" id="TIGR02227">
    <property type="entry name" value="sigpep_I_bact"/>
    <property type="match status" value="1"/>
</dbReference>
<comment type="similarity">
    <text evidence="1 3">Belongs to the peptidase S26 family.</text>
</comment>
<dbReference type="GO" id="GO:0006465">
    <property type="term" value="P:signal peptide processing"/>
    <property type="evidence" value="ECO:0007669"/>
    <property type="project" value="InterPro"/>
</dbReference>
<gene>
    <name evidence="5" type="ordered locus">Bacsa_2339</name>
</gene>
<dbReference type="InterPro" id="IPR000223">
    <property type="entry name" value="Pept_S26A_signal_pept_1"/>
</dbReference>
<organism evidence="5 6">
    <name type="scientific">Phocaeicola salanitronis (strain DSM 18170 / JCM 13657 / CCUG 60908 / BL78)</name>
    <name type="common">Bacteroides salanitronis</name>
    <dbReference type="NCBI Taxonomy" id="667015"/>
    <lineage>
        <taxon>Bacteria</taxon>
        <taxon>Pseudomonadati</taxon>
        <taxon>Bacteroidota</taxon>
        <taxon>Bacteroidia</taxon>
        <taxon>Bacteroidales</taxon>
        <taxon>Bacteroidaceae</taxon>
        <taxon>Phocaeicola</taxon>
    </lineage>
</organism>
<dbReference type="STRING" id="667015.Bacsa_2339"/>
<dbReference type="PRINTS" id="PR00727">
    <property type="entry name" value="LEADERPTASE"/>
</dbReference>
<dbReference type="OrthoDB" id="1036988at2"/>
<sequence>MHANWKTVLKGAAGCILAVILVKAFLVTSCFIPSSGMENTLYQGEGVLISKWSYGLRMPFPSVFGYHRIGSCEVEEGDIVLFNDPNPANPDKRIEGREVFISRCIGTAGDTLLLNKELIDTENEVWSPDNKALYVYPAAQEDAVQAILEAVEIHDNPLVGYTEDGGFIRSFSRYEWYLVSQKAGKGITFTPLNAKLADEVHPYVVPRKNMSVTVYPWNVVLLCNTIVSHEGKQAMVKGDTLWVEGKPVRSYTFTKNYYWMASNDPVNLSDSRLFGFVPEEYIIGKAWRIWFTVRKGRFMQRVE</sequence>
<dbReference type="RefSeq" id="WP_013618314.1">
    <property type="nucleotide sequence ID" value="NC_015164.1"/>
</dbReference>
<dbReference type="AlphaFoldDB" id="F0R6J9"/>
<proteinExistence type="inferred from homology"/>
<dbReference type="SUPFAM" id="SSF51306">
    <property type="entry name" value="LexA/Signal peptidase"/>
    <property type="match status" value="1"/>
</dbReference>